<dbReference type="InterPro" id="IPR002110">
    <property type="entry name" value="Ankyrin_rpt"/>
</dbReference>
<dbReference type="Pfam" id="PF24355">
    <property type="entry name" value="DUF7514"/>
    <property type="match status" value="1"/>
</dbReference>
<evidence type="ECO:0000256" key="2">
    <source>
        <dbReference type="SAM" id="MobiDB-lite"/>
    </source>
</evidence>
<dbReference type="SMART" id="SM00248">
    <property type="entry name" value="ANK"/>
    <property type="match status" value="3"/>
</dbReference>
<dbReference type="Pfam" id="PF00023">
    <property type="entry name" value="Ank"/>
    <property type="match status" value="1"/>
</dbReference>
<accession>A0A9W9F8I8</accession>
<keyword evidence="1" id="KW-0040">ANK repeat</keyword>
<dbReference type="Gene3D" id="1.25.40.20">
    <property type="entry name" value="Ankyrin repeat-containing domain"/>
    <property type="match status" value="2"/>
</dbReference>
<reference evidence="4" key="2">
    <citation type="journal article" date="2023" name="IMA Fungus">
        <title>Comparative genomic study of the Penicillium genus elucidates a diverse pangenome and 15 lateral gene transfer events.</title>
        <authorList>
            <person name="Petersen C."/>
            <person name="Sorensen T."/>
            <person name="Nielsen M.R."/>
            <person name="Sondergaard T.E."/>
            <person name="Sorensen J.L."/>
            <person name="Fitzpatrick D.A."/>
            <person name="Frisvad J.C."/>
            <person name="Nielsen K.L."/>
        </authorList>
    </citation>
    <scope>NUCLEOTIDE SEQUENCE</scope>
    <source>
        <strain evidence="4">IBT 34128</strain>
    </source>
</reference>
<feature type="region of interest" description="Disordered" evidence="2">
    <location>
        <begin position="819"/>
        <end position="842"/>
    </location>
</feature>
<evidence type="ECO:0000313" key="4">
    <source>
        <dbReference type="EMBL" id="KAJ5095586.1"/>
    </source>
</evidence>
<dbReference type="InterPro" id="IPR055936">
    <property type="entry name" value="DUF7514"/>
</dbReference>
<dbReference type="InterPro" id="IPR036770">
    <property type="entry name" value="Ankyrin_rpt-contain_sf"/>
</dbReference>
<dbReference type="PROSITE" id="PS50088">
    <property type="entry name" value="ANK_REPEAT"/>
    <property type="match status" value="3"/>
</dbReference>
<dbReference type="SUPFAM" id="SSF48403">
    <property type="entry name" value="Ankyrin repeat"/>
    <property type="match status" value="2"/>
</dbReference>
<gene>
    <name evidence="4" type="ORF">NUU61_004942</name>
</gene>
<dbReference type="PROSITE" id="PS50297">
    <property type="entry name" value="ANK_REP_REGION"/>
    <property type="match status" value="3"/>
</dbReference>
<dbReference type="PANTHER" id="PTHR39611:SF1">
    <property type="entry name" value="HYDROXYPROLINE-RICH GLYCOPROTEIN DZ-HRGP"/>
    <property type="match status" value="1"/>
</dbReference>
<feature type="repeat" description="ANK" evidence="1">
    <location>
        <begin position="444"/>
        <end position="476"/>
    </location>
</feature>
<dbReference type="EMBL" id="JAPMSZ010000007">
    <property type="protein sequence ID" value="KAJ5095586.1"/>
    <property type="molecule type" value="Genomic_DNA"/>
</dbReference>
<evidence type="ECO:0000256" key="1">
    <source>
        <dbReference type="PROSITE-ProRule" id="PRU00023"/>
    </source>
</evidence>
<dbReference type="SUPFAM" id="SSF50494">
    <property type="entry name" value="Trypsin-like serine proteases"/>
    <property type="match status" value="1"/>
</dbReference>
<dbReference type="InterPro" id="IPR009003">
    <property type="entry name" value="Peptidase_S1_PA"/>
</dbReference>
<dbReference type="OrthoDB" id="4335139at2759"/>
<comment type="caution">
    <text evidence="4">The sequence shown here is derived from an EMBL/GenBank/DDBJ whole genome shotgun (WGS) entry which is preliminary data.</text>
</comment>
<evidence type="ECO:0000259" key="3">
    <source>
        <dbReference type="Pfam" id="PF24355"/>
    </source>
</evidence>
<feature type="repeat" description="ANK" evidence="1">
    <location>
        <begin position="735"/>
        <end position="767"/>
    </location>
</feature>
<organism evidence="4 5">
    <name type="scientific">Penicillium alfredii</name>
    <dbReference type="NCBI Taxonomy" id="1506179"/>
    <lineage>
        <taxon>Eukaryota</taxon>
        <taxon>Fungi</taxon>
        <taxon>Dikarya</taxon>
        <taxon>Ascomycota</taxon>
        <taxon>Pezizomycotina</taxon>
        <taxon>Eurotiomycetes</taxon>
        <taxon>Eurotiomycetidae</taxon>
        <taxon>Eurotiales</taxon>
        <taxon>Aspergillaceae</taxon>
        <taxon>Penicillium</taxon>
    </lineage>
</organism>
<dbReference type="RefSeq" id="XP_056511137.1">
    <property type="nucleotide sequence ID" value="XM_056655524.1"/>
</dbReference>
<feature type="repeat" description="ANK" evidence="1">
    <location>
        <begin position="702"/>
        <end position="734"/>
    </location>
</feature>
<evidence type="ECO:0000313" key="5">
    <source>
        <dbReference type="Proteomes" id="UP001141434"/>
    </source>
</evidence>
<sequence length="859" mass="95865">MAQIQTQTQLSRFTDWGSQPSSTTFWDKLSADERTASIDATYSRKFNDQLAWEPAGQVRDVWNTTVYPTIIKPLLKDNSKAIYRKVKKQALYTVACWMVGREWQSAHPAAVIICVSKRVTKQAVKLIEEQDELSRWGFRVYGYESKISLNMATALTKELAGTPHICGTLFGVGSENQKVPTKFASIGGTIILDGKCYGVTVAHPFLLDTYQDETTDEDTSNLSDDESDGSDAASESDSEENLTLELDTAFVPNHFEPSRLGSIPQEHRPDYYSSHADWALLELETDKRLLVNLVVLDQKVVFPSKVASDFPRGQLWAAMGTKSPVQTKASETICGLFDPRFGLRDVWAVRMESAPGDCGSWVVDANSESIFGVIVAGMDAKDISYALPASVAFHEIRERFPNAQLPSLEHPLVFWEAVKWNAPQLLQRIIHNMSPDSLNARNSEGWSALSLAADRGYEEIVLTLLLKGADTESLSPNADWTPLVSWRYPDPAADNNHSSPDAEEVEALKGWGELFKRGKPTQRLSQFLRGVALHLIENYLPADSFVVTPDKLQRFYRETQVPGDPYPWQDIFDDRTSQISRLFRSIQAQHHLVQDERLEVRPDIPSLTAKGFERWATVMIQAHPNREHKRFQKLLQKTSILNPDNKSDHFPTKLPRQLFPRVADLRLRNETTESISRFCALDLSIATQYQQYQEEGEENEANYLTPLGRAARNGHLKVVSLLCGHGADAEATTTHAPSPLELAAMNGHEGVVKLLLEQGASPDLSTESGLTPHRLATTHGHEAIDKGISSAPSAFSSRGKTLVENIQRRRARARDYEGMPAVGGKKGMSVSDNARASSGTNWSENTMVESDWRSSGYHR</sequence>
<name>A0A9W9F8I8_9EURO</name>
<feature type="compositionally biased region" description="Polar residues" evidence="2">
    <location>
        <begin position="830"/>
        <end position="842"/>
    </location>
</feature>
<dbReference type="Pfam" id="PF12796">
    <property type="entry name" value="Ank_2"/>
    <property type="match status" value="1"/>
</dbReference>
<dbReference type="AlphaFoldDB" id="A0A9W9F8I8"/>
<reference evidence="4" key="1">
    <citation type="submission" date="2022-11" db="EMBL/GenBank/DDBJ databases">
        <authorList>
            <person name="Petersen C."/>
        </authorList>
    </citation>
    <scope>NUCLEOTIDE SEQUENCE</scope>
    <source>
        <strain evidence="4">IBT 34128</strain>
    </source>
</reference>
<protein>
    <recommendedName>
        <fullName evidence="3">DUF7514 domain-containing protein</fullName>
    </recommendedName>
</protein>
<dbReference type="PANTHER" id="PTHR39611">
    <property type="entry name" value="HYDROXYPROLINE-RICH GLYCOPROTEIN DZ-HRGP-RELATED"/>
    <property type="match status" value="1"/>
</dbReference>
<keyword evidence="5" id="KW-1185">Reference proteome</keyword>
<feature type="region of interest" description="Disordered" evidence="2">
    <location>
        <begin position="214"/>
        <end position="239"/>
    </location>
</feature>
<feature type="domain" description="DUF7514" evidence="3">
    <location>
        <begin position="514"/>
        <end position="672"/>
    </location>
</feature>
<dbReference type="GeneID" id="81394692"/>
<proteinExistence type="predicted"/>
<dbReference type="Proteomes" id="UP001141434">
    <property type="component" value="Unassembled WGS sequence"/>
</dbReference>